<accession>A0A4Y8X2I7</accession>
<gene>
    <name evidence="1" type="ORF">BJ976_000661</name>
</gene>
<dbReference type="PANTHER" id="PTHR10668:SF105">
    <property type="entry name" value="DEHYDROGENASE-RELATED"/>
    <property type="match status" value="1"/>
</dbReference>
<evidence type="ECO:0000313" key="2">
    <source>
        <dbReference type="Proteomes" id="UP000560081"/>
    </source>
</evidence>
<proteinExistence type="predicted"/>
<dbReference type="AlphaFoldDB" id="A0A4Y8X2I7"/>
<dbReference type="Gene3D" id="3.50.50.60">
    <property type="entry name" value="FAD/NAD(P)-binding domain"/>
    <property type="match status" value="2"/>
</dbReference>
<dbReference type="InterPro" id="IPR036188">
    <property type="entry name" value="FAD/NAD-bd_sf"/>
</dbReference>
<dbReference type="Proteomes" id="UP000560081">
    <property type="component" value="Unassembled WGS sequence"/>
</dbReference>
<reference evidence="1 2" key="1">
    <citation type="submission" date="2020-08" db="EMBL/GenBank/DDBJ databases">
        <title>Sequencing the genomes of 1000 actinobacteria strains.</title>
        <authorList>
            <person name="Klenk H.-P."/>
        </authorList>
    </citation>
    <scope>NUCLEOTIDE SEQUENCE [LARGE SCALE GENOMIC DNA]</scope>
    <source>
        <strain evidence="1 2">DSM 19079</strain>
    </source>
</reference>
<evidence type="ECO:0000313" key="1">
    <source>
        <dbReference type="EMBL" id="MBB4882310.1"/>
    </source>
</evidence>
<comment type="caution">
    <text evidence="1">The sequence shown here is derived from an EMBL/GenBank/DDBJ whole genome shotgun (WGS) entry which is preliminary data.</text>
</comment>
<protein>
    <submittedName>
        <fullName evidence="1">Phytoene dehydrogenase-like protein</fullName>
    </submittedName>
</protein>
<dbReference type="SUPFAM" id="SSF51905">
    <property type="entry name" value="FAD/NAD(P)-binding domain"/>
    <property type="match status" value="1"/>
</dbReference>
<sequence length="516" mass="53781">MPRRPSPPTRLTGLADRLGLPLGADRAAPGEGFALPRGAEPGRAVVVGSGPNGLTAAALLAREGWEVDVYERHCAPGGASASGPVLGEGTVVDLGAAAHPFGVASPVFRELDLTGHGLRWLHPELPMGHPLPGGPAALLHRDLDRTAEGLGRDARAWRAVHGALVRQPEKLVEDVLGPMLRPWPHPVAMAQLGLRAPWPAAWTARAAFRTEQARALYTGSAVHAILPPGRPLTSAFGALFGALGMTTGWPVAEGGSGAIVAALVAVLEDHGGRLHLDHDVRDLRELPAADAVLLDMTPRQVAALAGTDLPAGYARALRRWRYGAAVSKVDFLLDGPIPWTDAALTGAGTVHLGGTSAQIQHAEAEAAAGRMPEQPFVMLCQQQAADSSRATGAAAGRTVVWSYAHVPHGWAGDVRPLIEEQVERFAPGFRDRIVHAEASRPADLEAWDSNLVGGDIAGGSMGGLQLLLRPAPTPVPHRAGRPGLYLASASTPPGAGVHGMAGAWAVRTLLADRVVR</sequence>
<dbReference type="Pfam" id="PF13450">
    <property type="entry name" value="NAD_binding_8"/>
    <property type="match status" value="1"/>
</dbReference>
<name>A0A4Y8X2I7_9MICC</name>
<dbReference type="RefSeq" id="WP_135029683.1">
    <property type="nucleotide sequence ID" value="NZ_BMLA01000005.1"/>
</dbReference>
<dbReference type="OrthoDB" id="833207at2"/>
<organism evidence="1 2">
    <name type="scientific">Micrococcus flavus</name>
    <dbReference type="NCBI Taxonomy" id="384602"/>
    <lineage>
        <taxon>Bacteria</taxon>
        <taxon>Bacillati</taxon>
        <taxon>Actinomycetota</taxon>
        <taxon>Actinomycetes</taxon>
        <taxon>Micrococcales</taxon>
        <taxon>Micrococcaceae</taxon>
        <taxon>Micrococcus</taxon>
    </lineage>
</organism>
<dbReference type="PANTHER" id="PTHR10668">
    <property type="entry name" value="PHYTOENE DEHYDROGENASE"/>
    <property type="match status" value="1"/>
</dbReference>
<keyword evidence="2" id="KW-1185">Reference proteome</keyword>
<dbReference type="EMBL" id="JACHMC010000001">
    <property type="protein sequence ID" value="MBB4882310.1"/>
    <property type="molecule type" value="Genomic_DNA"/>
</dbReference>
<dbReference type="PRINTS" id="PR00419">
    <property type="entry name" value="ADXRDTASE"/>
</dbReference>